<reference evidence="2" key="1">
    <citation type="submission" date="2018-05" db="EMBL/GenBank/DDBJ databases">
        <authorList>
            <person name="Lanie J.A."/>
            <person name="Ng W.-L."/>
            <person name="Kazmierczak K.M."/>
            <person name="Andrzejewski T.M."/>
            <person name="Davidsen T.M."/>
            <person name="Wayne K.J."/>
            <person name="Tettelin H."/>
            <person name="Glass J.I."/>
            <person name="Rusch D."/>
            <person name="Podicherti R."/>
            <person name="Tsui H.-C.T."/>
            <person name="Winkler M.E."/>
        </authorList>
    </citation>
    <scope>NUCLEOTIDE SEQUENCE</scope>
</reference>
<protein>
    <submittedName>
        <fullName evidence="2">Uncharacterized protein</fullName>
    </submittedName>
</protein>
<dbReference type="SUPFAM" id="SSF51735">
    <property type="entry name" value="NAD(P)-binding Rossmann-fold domains"/>
    <property type="match status" value="1"/>
</dbReference>
<gene>
    <name evidence="2" type="ORF">METZ01_LOCUS79848</name>
</gene>
<sequence length="252" mass="26836">MTDLSNKVAVITGAGQGVGKGIALALAKAGAYVSISGRTLSKVEDTLREIEKSGGHGIALECEVTNLEHIKKCIEVTAKQFNSIDILVNNAQIVPLGKVLDVTDESFNLAWESGPLATHRFMKLSYPYLKKNRGSVVNLGTGAAIRPDPKGFGAYTAVKEAIRAITRAAAVEWGIDGIRVNTIIPLANSPGMEMWEKMVPEEAKAFKETIPLARIGDCEEDIGEAVVALVGPQCKYITGATLTLDGGHAHLR</sequence>
<proteinExistence type="inferred from homology"/>
<dbReference type="PRINTS" id="PR00081">
    <property type="entry name" value="GDHRDH"/>
</dbReference>
<dbReference type="Gene3D" id="3.40.50.720">
    <property type="entry name" value="NAD(P)-binding Rossmann-like Domain"/>
    <property type="match status" value="1"/>
</dbReference>
<evidence type="ECO:0000313" key="2">
    <source>
        <dbReference type="EMBL" id="SVA26994.1"/>
    </source>
</evidence>
<comment type="similarity">
    <text evidence="1">Belongs to the short-chain dehydrogenases/reductases (SDR) family.</text>
</comment>
<evidence type="ECO:0000256" key="1">
    <source>
        <dbReference type="ARBA" id="ARBA00006484"/>
    </source>
</evidence>
<dbReference type="PANTHER" id="PTHR43943:SF2">
    <property type="entry name" value="DEHYDROGENASE_REDUCTASE 4"/>
    <property type="match status" value="1"/>
</dbReference>
<organism evidence="2">
    <name type="scientific">marine metagenome</name>
    <dbReference type="NCBI Taxonomy" id="408172"/>
    <lineage>
        <taxon>unclassified sequences</taxon>
        <taxon>metagenomes</taxon>
        <taxon>ecological metagenomes</taxon>
    </lineage>
</organism>
<dbReference type="EMBL" id="UINC01006349">
    <property type="protein sequence ID" value="SVA26994.1"/>
    <property type="molecule type" value="Genomic_DNA"/>
</dbReference>
<dbReference type="FunFam" id="3.40.50.720:FF:000084">
    <property type="entry name" value="Short-chain dehydrogenase reductase"/>
    <property type="match status" value="1"/>
</dbReference>
<dbReference type="CDD" id="cd05233">
    <property type="entry name" value="SDR_c"/>
    <property type="match status" value="1"/>
</dbReference>
<dbReference type="InterPro" id="IPR002347">
    <property type="entry name" value="SDR_fam"/>
</dbReference>
<dbReference type="PANTHER" id="PTHR43943">
    <property type="entry name" value="DEHYDROGENASE/REDUCTASE (SDR FAMILY) MEMBER 4"/>
    <property type="match status" value="1"/>
</dbReference>
<dbReference type="AlphaFoldDB" id="A0A381UG82"/>
<accession>A0A381UG82</accession>
<name>A0A381UG82_9ZZZZ</name>
<dbReference type="PRINTS" id="PR00080">
    <property type="entry name" value="SDRFAMILY"/>
</dbReference>
<dbReference type="Pfam" id="PF13561">
    <property type="entry name" value="adh_short_C2"/>
    <property type="match status" value="1"/>
</dbReference>
<dbReference type="InterPro" id="IPR036291">
    <property type="entry name" value="NAD(P)-bd_dom_sf"/>
</dbReference>